<dbReference type="Pfam" id="PF05973">
    <property type="entry name" value="Gp49"/>
    <property type="match status" value="1"/>
</dbReference>
<reference evidence="2" key="1">
    <citation type="submission" date="2019-10" db="EMBL/GenBank/DDBJ databases">
        <title>Acinetobacter baumannii strain ATCC 19606 complete genome sequence.</title>
        <authorList>
            <person name="Tillman L.N."/>
            <person name="Kenyon J."/>
            <person name="To J."/>
            <person name="Hamidian M."/>
        </authorList>
    </citation>
    <scope>NUCLEOTIDE SEQUENCE [LARGE SCALE GENOMIC DNA]</scope>
    <source>
        <strain evidence="2">ATCC 19606 / DSM 30007 / JCM 6841 / CCUG 19606 / CIP 70.34 / NBRC 109757 / NCIMB 12457 / NCTC 12156 / 81</strain>
    </source>
</reference>
<name>A0ABX6CHD3_ACIB2</name>
<protein>
    <submittedName>
        <fullName evidence="1">Uncharacterized protein</fullName>
    </submittedName>
</protein>
<dbReference type="Proteomes" id="UP000498640">
    <property type="component" value="Chromosome"/>
</dbReference>
<evidence type="ECO:0000313" key="2">
    <source>
        <dbReference type="Proteomes" id="UP000498640"/>
    </source>
</evidence>
<dbReference type="RefSeq" id="WP_000350112.1">
    <property type="nucleotide sequence ID" value="NZ_CP058289.1"/>
</dbReference>
<accession>A0ABX6CHD3</accession>
<dbReference type="GeneID" id="92894020"/>
<reference evidence="1 2" key="2">
    <citation type="journal article" date="2020" name="Microorganisms">
        <title>Analysis of Complete Genome Sequence of Acinetobacter baumannii Strain ATCC 19606 Reveals Novel Mobile Genetic Elements and Novel Prophage.</title>
        <authorList>
            <person name="Hamidian M."/>
            <person name="Blasco L."/>
            <person name="Tillman L.N."/>
            <person name="To J."/>
            <person name="Tomas M."/>
            <person name="Myers G.S.A."/>
        </authorList>
    </citation>
    <scope>NUCLEOTIDE SEQUENCE [LARGE SCALE GENOMIC DNA]</scope>
    <source>
        <strain evidence="2">ATCC 19606 / DSM 30007 / JCM 6841 / CCUG 19606 / CIP 70.34 / NBRC 109757 / NCIMB 12457 / NCTC 12156 / 81</strain>
    </source>
</reference>
<dbReference type="InterPro" id="IPR009241">
    <property type="entry name" value="HigB-like"/>
</dbReference>
<sequence>MDHTICINSNSFPASCLDQGMILFEDAIQGVLQLYRDKDRFFFFLDSNNGGLFDFKISEDLTYEQFIEKCGDNDLQTFLYEIEDKSPALDYLNEEQLDKIVEYKFFVDNEPYHEQPDVFGLAWVISGILLSINTDKCWSNSEVIIRRLDEQTGVPVEDTLSLKNISTLDHGIEHFNLMNVQDIDELVQPNILSEILKNWYNNDLSRENKHRVLEKLKLACERNFQGGEPLFKSLEDGFREIRFDAHNGGAIRILFKNIKDNSHALLVGFIKKSDSEGYKTAKIQAADIFSRIKP</sequence>
<organism evidence="1 2">
    <name type="scientific">Acinetobacter baumannii (strain ATCC 19606 / DSM 30007 / JCM 6841 / CCUG 19606 / CIP 70.34 / NBRC 109757 / NCIMB 12457 / NCTC 12156 / 81)</name>
    <dbReference type="NCBI Taxonomy" id="575584"/>
    <lineage>
        <taxon>Bacteria</taxon>
        <taxon>Pseudomonadati</taxon>
        <taxon>Pseudomonadota</taxon>
        <taxon>Gammaproteobacteria</taxon>
        <taxon>Moraxellales</taxon>
        <taxon>Moraxellaceae</taxon>
        <taxon>Acinetobacter</taxon>
        <taxon>Acinetobacter calcoaceticus/baumannii complex</taxon>
    </lineage>
</organism>
<gene>
    <name evidence="1" type="ORF">FQU82_02097</name>
</gene>
<proteinExistence type="predicted"/>
<evidence type="ECO:0000313" key="1">
    <source>
        <dbReference type="EMBL" id="QFQ05527.1"/>
    </source>
</evidence>
<dbReference type="EMBL" id="CP045110">
    <property type="protein sequence ID" value="QFQ05527.1"/>
    <property type="molecule type" value="Genomic_DNA"/>
</dbReference>
<keyword evidence="2" id="KW-1185">Reference proteome</keyword>